<dbReference type="InterPro" id="IPR003961">
    <property type="entry name" value="FN3_dom"/>
</dbReference>
<keyword evidence="4" id="KW-1185">Reference proteome</keyword>
<dbReference type="InterPro" id="IPR013783">
    <property type="entry name" value="Ig-like_fold"/>
</dbReference>
<dbReference type="CDD" id="cd00063">
    <property type="entry name" value="FN3"/>
    <property type="match status" value="2"/>
</dbReference>
<dbReference type="InterPro" id="IPR050650">
    <property type="entry name" value="Type-II_Cytokine-TF_Rcpt"/>
</dbReference>
<sequence>MRHLMSVYALVIYPLYSDLLSSQLPCSTLKMLFRCSDEYPSSQASNYSALNHSTRDQLPRPAGKVRGLAGCALSGKGNTAVAKAGGFGKSWAEPTGARAMSPGARRRSDRCPHAAPPRPARPGQGGRVSGRPLSPACEGSSARCHGAAAPAPPLLRGGPPAPAAAMAAALRCALCSCLLLCVSGIVPKPQNARIISVNLRSTLQWDAPRFHKGNISYTVRSKSINFPGDTYENVSTNLRLTECDVSSLSAYGDYILQVRAESENNHSDWATVRFKPMDDTVIGPPDVKVKSESGSLHVDFVGPCAEHEHDRWPLKQYYGSWNYRILYWKKGSNTEVTHIDTKHNSEILSQLEPWTIYCIQVQAVIPEWNKTGELSRELCEQTTHNGNTWCITMGHALLGTGKYTKPFKMKVSVMCKPSKKLMCLLLQHCLVVNTCVLLEQRSWKRSENYKQYGTSGMMLYFAVEASVFLVLCKSELNGA</sequence>
<dbReference type="PANTHER" id="PTHR20859:SF50">
    <property type="entry name" value="INTERLEUKIN-10 RECEPTOR SUBUNIT BETA"/>
    <property type="match status" value="1"/>
</dbReference>
<dbReference type="InterPro" id="IPR015373">
    <property type="entry name" value="Interferon/interleukin_rcp_dom"/>
</dbReference>
<reference evidence="3" key="1">
    <citation type="submission" date="2025-08" db="UniProtKB">
        <authorList>
            <consortium name="Ensembl"/>
        </authorList>
    </citation>
    <scope>IDENTIFICATION</scope>
</reference>
<dbReference type="PROSITE" id="PS50853">
    <property type="entry name" value="FN3"/>
    <property type="match status" value="1"/>
</dbReference>
<dbReference type="InterPro" id="IPR036116">
    <property type="entry name" value="FN3_sf"/>
</dbReference>
<dbReference type="AlphaFoldDB" id="A0A8B9N9K2"/>
<evidence type="ECO:0000259" key="2">
    <source>
        <dbReference type="PROSITE" id="PS50853"/>
    </source>
</evidence>
<feature type="domain" description="Fibronectin type-III" evidence="2">
    <location>
        <begin position="186"/>
        <end position="283"/>
    </location>
</feature>
<evidence type="ECO:0000256" key="1">
    <source>
        <dbReference type="SAM" id="MobiDB-lite"/>
    </source>
</evidence>
<feature type="region of interest" description="Disordered" evidence="1">
    <location>
        <begin position="92"/>
        <end position="139"/>
    </location>
</feature>
<organism evidence="3 4">
    <name type="scientific">Accipiter nisus</name>
    <name type="common">Eurasian sparrowhawk</name>
    <dbReference type="NCBI Taxonomy" id="211598"/>
    <lineage>
        <taxon>Eukaryota</taxon>
        <taxon>Metazoa</taxon>
        <taxon>Chordata</taxon>
        <taxon>Craniata</taxon>
        <taxon>Vertebrata</taxon>
        <taxon>Euteleostomi</taxon>
        <taxon>Archelosauria</taxon>
        <taxon>Archosauria</taxon>
        <taxon>Dinosauria</taxon>
        <taxon>Saurischia</taxon>
        <taxon>Theropoda</taxon>
        <taxon>Coelurosauria</taxon>
        <taxon>Aves</taxon>
        <taxon>Neognathae</taxon>
        <taxon>Neoaves</taxon>
        <taxon>Telluraves</taxon>
        <taxon>Accipitrimorphae</taxon>
        <taxon>Accipitriformes</taxon>
        <taxon>Accipitridae</taxon>
        <taxon>Accipitrinae</taxon>
        <taxon>Accipiter</taxon>
    </lineage>
</organism>
<dbReference type="SUPFAM" id="SSF49265">
    <property type="entry name" value="Fibronectin type III"/>
    <property type="match status" value="2"/>
</dbReference>
<dbReference type="GO" id="GO:0004920">
    <property type="term" value="F:interleukin-10 receptor activity"/>
    <property type="evidence" value="ECO:0007669"/>
    <property type="project" value="TreeGrafter"/>
</dbReference>
<dbReference type="GO" id="GO:0005886">
    <property type="term" value="C:plasma membrane"/>
    <property type="evidence" value="ECO:0007669"/>
    <property type="project" value="TreeGrafter"/>
</dbReference>
<dbReference type="Pfam" id="PF09294">
    <property type="entry name" value="Interfer-bind"/>
    <property type="match status" value="1"/>
</dbReference>
<evidence type="ECO:0000313" key="4">
    <source>
        <dbReference type="Proteomes" id="UP000694541"/>
    </source>
</evidence>
<accession>A0A8B9N9K2</accession>
<dbReference type="Ensembl" id="ENSANIT00000021750.1">
    <property type="protein sequence ID" value="ENSANIP00000021053.1"/>
    <property type="gene ID" value="ENSANIG00000014316.1"/>
</dbReference>
<reference evidence="3" key="2">
    <citation type="submission" date="2025-09" db="UniProtKB">
        <authorList>
            <consortium name="Ensembl"/>
        </authorList>
    </citation>
    <scope>IDENTIFICATION</scope>
</reference>
<evidence type="ECO:0000313" key="3">
    <source>
        <dbReference type="Ensembl" id="ENSANIP00000021053.1"/>
    </source>
</evidence>
<protein>
    <recommendedName>
        <fullName evidence="2">Fibronectin type-III domain-containing protein</fullName>
    </recommendedName>
</protein>
<proteinExistence type="predicted"/>
<dbReference type="Pfam" id="PF01108">
    <property type="entry name" value="Tissue_fac"/>
    <property type="match status" value="1"/>
</dbReference>
<name>A0A8B9N9K2_9AVES</name>
<dbReference type="SMART" id="SM00060">
    <property type="entry name" value="FN3"/>
    <property type="match status" value="2"/>
</dbReference>
<dbReference type="PANTHER" id="PTHR20859">
    <property type="entry name" value="INTERFERON/INTERLEUKIN RECEPTOR"/>
    <property type="match status" value="1"/>
</dbReference>
<dbReference type="Gene3D" id="2.60.40.10">
    <property type="entry name" value="Immunoglobulins"/>
    <property type="match status" value="2"/>
</dbReference>
<dbReference type="Proteomes" id="UP000694541">
    <property type="component" value="Unplaced"/>
</dbReference>